<dbReference type="Pfam" id="PF02597">
    <property type="entry name" value="ThiS"/>
    <property type="match status" value="1"/>
</dbReference>
<dbReference type="SUPFAM" id="SSF54285">
    <property type="entry name" value="MoaD/ThiS"/>
    <property type="match status" value="1"/>
</dbReference>
<dbReference type="InterPro" id="IPR012675">
    <property type="entry name" value="Beta-grasp_dom_sf"/>
</dbReference>
<proteinExistence type="predicted"/>
<organism evidence="1 2">
    <name type="scientific">Flavobacterium luteum</name>
    <dbReference type="NCBI Taxonomy" id="2026654"/>
    <lineage>
        <taxon>Bacteria</taxon>
        <taxon>Pseudomonadati</taxon>
        <taxon>Bacteroidota</taxon>
        <taxon>Flavobacteriia</taxon>
        <taxon>Flavobacteriales</taxon>
        <taxon>Flavobacteriaceae</taxon>
        <taxon>Flavobacterium</taxon>
    </lineage>
</organism>
<dbReference type="Proteomes" id="UP000490922">
    <property type="component" value="Unassembled WGS sequence"/>
</dbReference>
<dbReference type="AlphaFoldDB" id="A0A7J5AI04"/>
<sequence>MIAVKYFGAIAEKTNSKSEEFLFSELSLSQLIDSLEKKYQLSSMTFSIAVNKTIITNAENCMLKNNDEVALLPPFAGG</sequence>
<evidence type="ECO:0000313" key="1">
    <source>
        <dbReference type="EMBL" id="KAB1156639.1"/>
    </source>
</evidence>
<reference evidence="1 2" key="1">
    <citation type="submission" date="2019-09" db="EMBL/GenBank/DDBJ databases">
        <title>Flavobacterium sp. nov., isolated from glacier ice.</title>
        <authorList>
            <person name="Liu Q."/>
        </authorList>
    </citation>
    <scope>NUCLEOTIDE SEQUENCE [LARGE SCALE GENOMIC DNA]</scope>
    <source>
        <strain evidence="1 2">NBRC 112527</strain>
    </source>
</reference>
<protein>
    <submittedName>
        <fullName evidence="1">MoaD/ThiS family protein</fullName>
    </submittedName>
</protein>
<dbReference type="InterPro" id="IPR016155">
    <property type="entry name" value="Mopterin_synth/thiamin_S_b"/>
</dbReference>
<dbReference type="RefSeq" id="WP_151106635.1">
    <property type="nucleotide sequence ID" value="NZ_WAEM01000002.1"/>
</dbReference>
<dbReference type="EMBL" id="WAEM01000002">
    <property type="protein sequence ID" value="KAB1156639.1"/>
    <property type="molecule type" value="Genomic_DNA"/>
</dbReference>
<accession>A0A7J5AI04</accession>
<name>A0A7J5AI04_9FLAO</name>
<evidence type="ECO:0000313" key="2">
    <source>
        <dbReference type="Proteomes" id="UP000490922"/>
    </source>
</evidence>
<dbReference type="Gene3D" id="3.10.20.30">
    <property type="match status" value="1"/>
</dbReference>
<dbReference type="OrthoDB" id="1191081at2"/>
<comment type="caution">
    <text evidence="1">The sequence shown here is derived from an EMBL/GenBank/DDBJ whole genome shotgun (WGS) entry which is preliminary data.</text>
</comment>
<dbReference type="CDD" id="cd00754">
    <property type="entry name" value="Ubl_MoaD"/>
    <property type="match status" value="1"/>
</dbReference>
<keyword evidence="2" id="KW-1185">Reference proteome</keyword>
<dbReference type="InterPro" id="IPR003749">
    <property type="entry name" value="ThiS/MoaD-like"/>
</dbReference>
<gene>
    <name evidence="1" type="ORF">F6464_04610</name>
</gene>